<feature type="region of interest" description="Disordered" evidence="9">
    <location>
        <begin position="1"/>
        <end position="70"/>
    </location>
</feature>
<evidence type="ECO:0000256" key="6">
    <source>
        <dbReference type="ARBA" id="ARBA00022989"/>
    </source>
</evidence>
<comment type="subcellular location">
    <subcellularLocation>
        <location evidence="1 8">Cell membrane</location>
        <topology evidence="1 8">Multi-pass membrane protein</topology>
    </subcellularLocation>
</comment>
<feature type="transmembrane region" description="Helical" evidence="8">
    <location>
        <begin position="133"/>
        <end position="155"/>
    </location>
</feature>
<name>A0ABU8UDU9_9ACTN</name>
<evidence type="ECO:0000256" key="1">
    <source>
        <dbReference type="ARBA" id="ARBA00004651"/>
    </source>
</evidence>
<keyword evidence="7 8" id="KW-0472">Membrane</keyword>
<protein>
    <submittedName>
        <fullName evidence="11">ABC transporter permease</fullName>
    </submittedName>
</protein>
<dbReference type="PANTHER" id="PTHR43848:SF2">
    <property type="entry name" value="PUTRESCINE TRANSPORT SYSTEM PERMEASE PROTEIN POTI"/>
    <property type="match status" value="1"/>
</dbReference>
<dbReference type="Gene3D" id="1.10.3720.10">
    <property type="entry name" value="MetI-like"/>
    <property type="match status" value="1"/>
</dbReference>
<feature type="transmembrane region" description="Helical" evidence="8">
    <location>
        <begin position="167"/>
        <end position="188"/>
    </location>
</feature>
<keyword evidence="4" id="KW-1003">Cell membrane</keyword>
<dbReference type="PANTHER" id="PTHR43848">
    <property type="entry name" value="PUTRESCINE TRANSPORT SYSTEM PERMEASE PROTEIN POTI"/>
    <property type="match status" value="1"/>
</dbReference>
<feature type="compositionally biased region" description="Basic residues" evidence="9">
    <location>
        <begin position="38"/>
        <end position="47"/>
    </location>
</feature>
<sequence length="336" mass="36223">MTSRPERAALRQPSGSTTAGPAPGPCDTARPRPAGRLPRPRFRRPRLQSRLDPHSHPHSRPRPRRRRGAERRPRFAIAVTAVFFALLYLPVGVVVLFSFNSQKSLTVFEGVSLRWYQAFLRDDVLIDSLGMSLQVSLVAMAGSLVLGVALALGLVRNRGRLGSFAGLVMLVPLITPEIVTGVAAMLLFKGLGITLSTTTVMLAEITFSISYVTVILRSRIAALNPEVEEAAMDLGATRRQALRLVTLPALLPSILAAGVLIFALVFDDFVLAYFTTGVDPQPLSVRIYSAIRFGVQPTINAVGTLMLAGSIGLIVLALAIPRLFGRRGGLDLLSGK</sequence>
<keyword evidence="5 8" id="KW-0812">Transmembrane</keyword>
<dbReference type="InterPro" id="IPR035906">
    <property type="entry name" value="MetI-like_sf"/>
</dbReference>
<feature type="compositionally biased region" description="Basic residues" evidence="9">
    <location>
        <begin position="56"/>
        <end position="69"/>
    </location>
</feature>
<evidence type="ECO:0000313" key="12">
    <source>
        <dbReference type="Proteomes" id="UP001382904"/>
    </source>
</evidence>
<evidence type="ECO:0000256" key="7">
    <source>
        <dbReference type="ARBA" id="ARBA00023136"/>
    </source>
</evidence>
<feature type="transmembrane region" description="Helical" evidence="8">
    <location>
        <begin position="241"/>
        <end position="266"/>
    </location>
</feature>
<dbReference type="InterPro" id="IPR000515">
    <property type="entry name" value="MetI-like"/>
</dbReference>
<dbReference type="CDD" id="cd06261">
    <property type="entry name" value="TM_PBP2"/>
    <property type="match status" value="1"/>
</dbReference>
<evidence type="ECO:0000256" key="8">
    <source>
        <dbReference type="RuleBase" id="RU363032"/>
    </source>
</evidence>
<dbReference type="SUPFAM" id="SSF161098">
    <property type="entry name" value="MetI-like"/>
    <property type="match status" value="1"/>
</dbReference>
<reference evidence="11 12" key="1">
    <citation type="submission" date="2024-03" db="EMBL/GenBank/DDBJ databases">
        <title>Novel Streptomyces species of biotechnological and ecological value are a feature of Machair soil.</title>
        <authorList>
            <person name="Prole J.R."/>
            <person name="Goodfellow M."/>
            <person name="Allenby N."/>
            <person name="Ward A.C."/>
        </authorList>
    </citation>
    <scope>NUCLEOTIDE SEQUENCE [LARGE SCALE GENOMIC DNA]</scope>
    <source>
        <strain evidence="11 12">MS1.HAVA.3</strain>
    </source>
</reference>
<proteinExistence type="inferred from homology"/>
<feature type="domain" description="ABC transmembrane type-1" evidence="10">
    <location>
        <begin position="129"/>
        <end position="324"/>
    </location>
</feature>
<evidence type="ECO:0000256" key="9">
    <source>
        <dbReference type="SAM" id="MobiDB-lite"/>
    </source>
</evidence>
<dbReference type="PROSITE" id="PS50928">
    <property type="entry name" value="ABC_TM1"/>
    <property type="match status" value="1"/>
</dbReference>
<evidence type="ECO:0000259" key="10">
    <source>
        <dbReference type="PROSITE" id="PS50928"/>
    </source>
</evidence>
<dbReference type="Pfam" id="PF00528">
    <property type="entry name" value="BPD_transp_1"/>
    <property type="match status" value="1"/>
</dbReference>
<dbReference type="Proteomes" id="UP001382904">
    <property type="component" value="Unassembled WGS sequence"/>
</dbReference>
<gene>
    <name evidence="11" type="ORF">WKI68_38095</name>
</gene>
<comment type="caution">
    <text evidence="11">The sequence shown here is derived from an EMBL/GenBank/DDBJ whole genome shotgun (WGS) entry which is preliminary data.</text>
</comment>
<evidence type="ECO:0000256" key="3">
    <source>
        <dbReference type="ARBA" id="ARBA00022448"/>
    </source>
</evidence>
<feature type="transmembrane region" description="Helical" evidence="8">
    <location>
        <begin position="75"/>
        <end position="99"/>
    </location>
</feature>
<keyword evidence="6 8" id="KW-1133">Transmembrane helix</keyword>
<feature type="transmembrane region" description="Helical" evidence="8">
    <location>
        <begin position="299"/>
        <end position="320"/>
    </location>
</feature>
<dbReference type="InterPro" id="IPR051789">
    <property type="entry name" value="Bact_Polyamine_Transport"/>
</dbReference>
<evidence type="ECO:0000313" key="11">
    <source>
        <dbReference type="EMBL" id="MEJ8645474.1"/>
    </source>
</evidence>
<evidence type="ECO:0000256" key="2">
    <source>
        <dbReference type="ARBA" id="ARBA00007069"/>
    </source>
</evidence>
<accession>A0ABU8UDU9</accession>
<keyword evidence="12" id="KW-1185">Reference proteome</keyword>
<feature type="transmembrane region" description="Helical" evidence="8">
    <location>
        <begin position="200"/>
        <end position="220"/>
    </location>
</feature>
<keyword evidence="3 8" id="KW-0813">Transport</keyword>
<evidence type="ECO:0000256" key="5">
    <source>
        <dbReference type="ARBA" id="ARBA00022692"/>
    </source>
</evidence>
<comment type="similarity">
    <text evidence="2">Belongs to the binding-protein-dependent transport system permease family. CysTW subfamily.</text>
</comment>
<dbReference type="EMBL" id="JBBKAM010000004">
    <property type="protein sequence ID" value="MEJ8645474.1"/>
    <property type="molecule type" value="Genomic_DNA"/>
</dbReference>
<evidence type="ECO:0000256" key="4">
    <source>
        <dbReference type="ARBA" id="ARBA00022475"/>
    </source>
</evidence>
<organism evidence="11 12">
    <name type="scientific">Streptomyces caledonius</name>
    <dbReference type="NCBI Taxonomy" id="3134107"/>
    <lineage>
        <taxon>Bacteria</taxon>
        <taxon>Bacillati</taxon>
        <taxon>Actinomycetota</taxon>
        <taxon>Actinomycetes</taxon>
        <taxon>Kitasatosporales</taxon>
        <taxon>Streptomycetaceae</taxon>
        <taxon>Streptomyces</taxon>
    </lineage>
</organism>